<name>A0A1G4Q9J1_9BACL</name>
<feature type="domain" description="IrrE N-terminal-like" evidence="1">
    <location>
        <begin position="11"/>
        <end position="121"/>
    </location>
</feature>
<reference evidence="3" key="1">
    <citation type="submission" date="2016-10" db="EMBL/GenBank/DDBJ databases">
        <authorList>
            <person name="Varghese N."/>
            <person name="Submissions S."/>
        </authorList>
    </citation>
    <scope>NUCLEOTIDE SEQUENCE [LARGE SCALE GENOMIC DNA]</scope>
    <source>
        <strain evidence="3">CGMCC 1.8946</strain>
    </source>
</reference>
<keyword evidence="3" id="KW-1185">Reference proteome</keyword>
<evidence type="ECO:0000313" key="3">
    <source>
        <dbReference type="Proteomes" id="UP000198601"/>
    </source>
</evidence>
<evidence type="ECO:0000259" key="1">
    <source>
        <dbReference type="Pfam" id="PF06114"/>
    </source>
</evidence>
<organism evidence="2 3">
    <name type="scientific">Paenibacillus tianmuensis</name>
    <dbReference type="NCBI Taxonomy" id="624147"/>
    <lineage>
        <taxon>Bacteria</taxon>
        <taxon>Bacillati</taxon>
        <taxon>Bacillota</taxon>
        <taxon>Bacilli</taxon>
        <taxon>Bacillales</taxon>
        <taxon>Paenibacillaceae</taxon>
        <taxon>Paenibacillus</taxon>
    </lineage>
</organism>
<accession>A0A1G4Q9J1</accession>
<dbReference type="RefSeq" id="WP_090668179.1">
    <property type="nucleotide sequence ID" value="NZ_FMTT01000006.1"/>
</dbReference>
<dbReference type="Pfam" id="PF06114">
    <property type="entry name" value="Peptidase_M78"/>
    <property type="match status" value="1"/>
</dbReference>
<dbReference type="EMBL" id="FMTT01000006">
    <property type="protein sequence ID" value="SCW41121.1"/>
    <property type="molecule type" value="Genomic_DNA"/>
</dbReference>
<proteinExistence type="predicted"/>
<evidence type="ECO:0000313" key="2">
    <source>
        <dbReference type="EMBL" id="SCW41121.1"/>
    </source>
</evidence>
<dbReference type="InterPro" id="IPR010359">
    <property type="entry name" value="IrrE_HExxH"/>
</dbReference>
<protein>
    <recommendedName>
        <fullName evidence="1">IrrE N-terminal-like domain-containing protein</fullName>
    </recommendedName>
</protein>
<dbReference type="Proteomes" id="UP000198601">
    <property type="component" value="Unassembled WGS sequence"/>
</dbReference>
<sequence>MTYESLLNEAAQHGIDIYEMPMTPRNKGLYSDKVIWINKYTPTKVEKACILAEELGHFHTSSGNILDLTDIRNRKQELRARQWAYYKLIPLSRIVDAYKDYVKGRYEIADYLDVTEEFLQAAMDQYRDRYGLCTILDGRYIIYFDPLGVAELFIDT</sequence>
<gene>
    <name evidence="2" type="ORF">SAMN04487970_100612</name>
</gene>
<dbReference type="AlphaFoldDB" id="A0A1G4Q9J1"/>
<dbReference type="STRING" id="624147.SAMN04487970_100612"/>
<dbReference type="OrthoDB" id="1707128at2"/>